<protein>
    <submittedName>
        <fullName evidence="11">Head-to-tail connector protein, podovirus-type</fullName>
    </submittedName>
</protein>
<dbReference type="Pfam" id="PF12236">
    <property type="entry name" value="Head-tail_con"/>
    <property type="match status" value="1"/>
</dbReference>
<keyword evidence="7" id="KW-0118">Viral capsid assembly</keyword>
<sequence>MSDKTKRLNAKYRSAMHKRQPWETAYQDCYDYALPGRTSFFERNKGDDAPEIFDETAVIGTQEFASRIQAGLTPNYGRFFKLEAGVQVPADQVEEVNKQLEETTNYIAEIINNSNFAQEANECYLDIALGTACMDVFEGDAVHPVIFSAVPLPELAIDTGPRDEIDTYFRTRHMRISHIDKAYPGAKVPTDLMQRIGKTSGNKEDYDPVVRVVLTVYRDHEIKNEEMNVACLFLPDFPDYDPMLEQTFKGLGSNRFIGFRWSKAAGEAWGRGPLFNSMPAVRVANLVKQMILENAEMSIAGIYTAEDDGVLSIDNIRLLPGTVIPKAPGSDGLQPVQAAGNFDVSQITLQELRADIRKALYNETLGSPDRTPMSATEVAQRMADLSRQIGSAFGRLQVEFVNRVIVRVAYILQKQGRIELPVINGRQIKILSTSPLSQAQAVEDINAVNNFLSMLNQQFGPQLAQMMIEQEETAKYLRERFGVPVKLIRNKQQREQVATAIAQMSGEQGGQPTQGAPAV</sequence>
<dbReference type="EMBL" id="LR796590">
    <property type="protein sequence ID" value="CAB4152792.1"/>
    <property type="molecule type" value="Genomic_DNA"/>
</dbReference>
<evidence type="ECO:0000256" key="2">
    <source>
        <dbReference type="ARBA" id="ARBA00004328"/>
    </source>
</evidence>
<evidence type="ECO:0000256" key="4">
    <source>
        <dbReference type="ARBA" id="ARBA00022595"/>
    </source>
</evidence>
<evidence type="ECO:0000256" key="3">
    <source>
        <dbReference type="ARBA" id="ARBA00022470"/>
    </source>
</evidence>
<reference evidence="11" key="1">
    <citation type="submission" date="2020-04" db="EMBL/GenBank/DDBJ databases">
        <authorList>
            <person name="Chiriac C."/>
            <person name="Salcher M."/>
            <person name="Ghai R."/>
            <person name="Kavagutti S V."/>
        </authorList>
    </citation>
    <scope>NUCLEOTIDE SEQUENCE</scope>
</reference>
<keyword evidence="5" id="KW-1188">Viral release from host cell</keyword>
<evidence type="ECO:0000256" key="6">
    <source>
        <dbReference type="ARBA" id="ARBA00022844"/>
    </source>
</evidence>
<comment type="function">
    <text evidence="1">Forms the portal vertex of the capsid. This portal plays critical roles in head assembly, genome packaging, neck/tail attachment, and genome ejection. The portal protein multimerizes as a single ring-shaped homododecamer arranged around a central channel.</text>
</comment>
<evidence type="ECO:0000256" key="5">
    <source>
        <dbReference type="ARBA" id="ARBA00022612"/>
    </source>
</evidence>
<evidence type="ECO:0000256" key="7">
    <source>
        <dbReference type="ARBA" id="ARBA00022950"/>
    </source>
</evidence>
<evidence type="ECO:0000256" key="8">
    <source>
        <dbReference type="ARBA" id="ARBA00023009"/>
    </source>
</evidence>
<keyword evidence="9" id="KW-0231">Viral genome packaging</keyword>
<gene>
    <name evidence="11" type="ORF">UFOVP616_30</name>
</gene>
<dbReference type="GO" id="GO:0099002">
    <property type="term" value="P:symbiont genome ejection through host cell envelope, short tail mechanism"/>
    <property type="evidence" value="ECO:0007669"/>
    <property type="project" value="UniProtKB-KW"/>
</dbReference>
<keyword evidence="6" id="KW-0946">Virion</keyword>
<dbReference type="GO" id="GO:0044423">
    <property type="term" value="C:virion component"/>
    <property type="evidence" value="ECO:0007669"/>
    <property type="project" value="UniProtKB-KW"/>
</dbReference>
<keyword evidence="8" id="KW-1171">Viral genome ejection through host cell envelope</keyword>
<dbReference type="InterPro" id="IPR020991">
    <property type="entry name" value="Connector_podovirus"/>
</dbReference>
<proteinExistence type="predicted"/>
<organism evidence="11">
    <name type="scientific">uncultured Caudovirales phage</name>
    <dbReference type="NCBI Taxonomy" id="2100421"/>
    <lineage>
        <taxon>Viruses</taxon>
        <taxon>Duplodnaviria</taxon>
        <taxon>Heunggongvirae</taxon>
        <taxon>Uroviricota</taxon>
        <taxon>Caudoviricetes</taxon>
        <taxon>Peduoviridae</taxon>
        <taxon>Maltschvirus</taxon>
        <taxon>Maltschvirus maltsch</taxon>
    </lineage>
</organism>
<evidence type="ECO:0000313" key="11">
    <source>
        <dbReference type="EMBL" id="CAB4152792.1"/>
    </source>
</evidence>
<keyword evidence="10" id="KW-1160">Virus entry into host cell</keyword>
<accession>A0A6J5N288</accession>
<evidence type="ECO:0000256" key="1">
    <source>
        <dbReference type="ARBA" id="ARBA00003421"/>
    </source>
</evidence>
<keyword evidence="3" id="KW-1244">Viral short tail ejection system</keyword>
<comment type="subcellular location">
    <subcellularLocation>
        <location evidence="2">Virion</location>
    </subcellularLocation>
</comment>
<keyword evidence="4" id="KW-1162">Viral penetration into host cytoplasm</keyword>
<evidence type="ECO:0000256" key="10">
    <source>
        <dbReference type="ARBA" id="ARBA00023296"/>
    </source>
</evidence>
<evidence type="ECO:0000256" key="9">
    <source>
        <dbReference type="ARBA" id="ARBA00023219"/>
    </source>
</evidence>
<name>A0A6J5N288_9CAUD</name>